<evidence type="ECO:0008006" key="3">
    <source>
        <dbReference type="Google" id="ProtNLM"/>
    </source>
</evidence>
<dbReference type="EMBL" id="LAJX01000049">
    <property type="protein sequence ID" value="KJV07273.1"/>
    <property type="molecule type" value="Genomic_DNA"/>
</dbReference>
<comment type="caution">
    <text evidence="1">The sequence shown here is derived from an EMBL/GenBank/DDBJ whole genome shotgun (WGS) entry which is preliminary data.</text>
</comment>
<dbReference type="RefSeq" id="WP_045778526.1">
    <property type="nucleotide sequence ID" value="NZ_LAJX01000049.1"/>
</dbReference>
<sequence length="93" mass="10263">MTDFYTYRTAQGGKELSLGVFSTETRALTQQKQLQALGISAQITPQYKVKNQKFLLVQADKDIALELAALSQSRGNVSVIATRYEQGQCVPAH</sequence>
<protein>
    <recommendedName>
        <fullName evidence="3">SPOR domain-containing protein</fullName>
    </recommendedName>
</protein>
<evidence type="ECO:0000313" key="1">
    <source>
        <dbReference type="EMBL" id="KJV07273.1"/>
    </source>
</evidence>
<evidence type="ECO:0000313" key="2">
    <source>
        <dbReference type="Proteomes" id="UP000033684"/>
    </source>
</evidence>
<reference evidence="2" key="1">
    <citation type="submission" date="2015-03" db="EMBL/GenBank/DDBJ databases">
        <title>Draft genome sequence of a novel methanotroph (Sn10-6) isolated from flooded ricefield rhizosphere in India.</title>
        <authorList>
            <person name="Pandit P.S."/>
            <person name="Pore S.D."/>
            <person name="Arora P."/>
            <person name="Kapse N.G."/>
            <person name="Dhakephalkar P.K."/>
            <person name="Rahalkar M.C."/>
        </authorList>
    </citation>
    <scope>NUCLEOTIDE SEQUENCE [LARGE SCALE GENOMIC DNA]</scope>
    <source>
        <strain evidence="2">Sn10-6</strain>
    </source>
</reference>
<keyword evidence="2" id="KW-1185">Reference proteome</keyword>
<accession>A0A0F3IL71</accession>
<proteinExistence type="predicted"/>
<reference evidence="1 2" key="2">
    <citation type="journal article" date="2016" name="Microb. Ecol.">
        <title>Genome Characteristics of a Novel Type I Methanotroph (Sn10-6) Isolated from a Flooded Indian Rice Field.</title>
        <authorList>
            <person name="Rahalkar M.C."/>
            <person name="Pandit P.S."/>
            <person name="Dhakephalkar P.K."/>
            <person name="Pore S."/>
            <person name="Arora P."/>
            <person name="Kapse N."/>
        </authorList>
    </citation>
    <scope>NUCLEOTIDE SEQUENCE [LARGE SCALE GENOMIC DNA]</scope>
    <source>
        <strain evidence="1 2">Sn10-6</strain>
    </source>
</reference>
<name>A0A0F3IL71_9GAMM</name>
<organism evidence="1 2">
    <name type="scientific">Methylocucumis oryzae</name>
    <dbReference type="NCBI Taxonomy" id="1632867"/>
    <lineage>
        <taxon>Bacteria</taxon>
        <taxon>Pseudomonadati</taxon>
        <taxon>Pseudomonadota</taxon>
        <taxon>Gammaproteobacteria</taxon>
        <taxon>Methylococcales</taxon>
        <taxon>Methylococcaceae</taxon>
        <taxon>Methylocucumis</taxon>
    </lineage>
</organism>
<dbReference type="AlphaFoldDB" id="A0A0F3IL71"/>
<dbReference type="Proteomes" id="UP000033684">
    <property type="component" value="Unassembled WGS sequence"/>
</dbReference>
<gene>
    <name evidence="1" type="ORF">VZ94_05900</name>
</gene>